<evidence type="ECO:0000313" key="2">
    <source>
        <dbReference type="Proteomes" id="UP000789375"/>
    </source>
</evidence>
<protein>
    <submittedName>
        <fullName evidence="1">5496_t:CDS:1</fullName>
    </submittedName>
</protein>
<dbReference type="EMBL" id="CAJVPP010011318">
    <property type="protein sequence ID" value="CAG8713838.1"/>
    <property type="molecule type" value="Genomic_DNA"/>
</dbReference>
<dbReference type="AlphaFoldDB" id="A0A9N9I0B9"/>
<accession>A0A9N9I0B9</accession>
<organism evidence="1 2">
    <name type="scientific">Funneliformis mosseae</name>
    <name type="common">Endomycorrhizal fungus</name>
    <name type="synonym">Glomus mosseae</name>
    <dbReference type="NCBI Taxonomy" id="27381"/>
    <lineage>
        <taxon>Eukaryota</taxon>
        <taxon>Fungi</taxon>
        <taxon>Fungi incertae sedis</taxon>
        <taxon>Mucoromycota</taxon>
        <taxon>Glomeromycotina</taxon>
        <taxon>Glomeromycetes</taxon>
        <taxon>Glomerales</taxon>
        <taxon>Glomeraceae</taxon>
        <taxon>Funneliformis</taxon>
    </lineage>
</organism>
<comment type="caution">
    <text evidence="1">The sequence shown here is derived from an EMBL/GenBank/DDBJ whole genome shotgun (WGS) entry which is preliminary data.</text>
</comment>
<dbReference type="Proteomes" id="UP000789375">
    <property type="component" value="Unassembled WGS sequence"/>
</dbReference>
<reference evidence="1" key="1">
    <citation type="submission" date="2021-06" db="EMBL/GenBank/DDBJ databases">
        <authorList>
            <person name="Kallberg Y."/>
            <person name="Tangrot J."/>
            <person name="Rosling A."/>
        </authorList>
    </citation>
    <scope>NUCLEOTIDE SEQUENCE</scope>
    <source>
        <strain evidence="1">87-6 pot B 2015</strain>
    </source>
</reference>
<feature type="non-terminal residue" evidence="1">
    <location>
        <position position="1"/>
    </location>
</feature>
<sequence>SKSIKYGKFRVVPQIFQSRLRLQWLRRAADVMVNGISKQISPNWGCS</sequence>
<evidence type="ECO:0000313" key="1">
    <source>
        <dbReference type="EMBL" id="CAG8713838.1"/>
    </source>
</evidence>
<proteinExistence type="predicted"/>
<name>A0A9N9I0B9_FUNMO</name>
<keyword evidence="2" id="KW-1185">Reference proteome</keyword>
<gene>
    <name evidence="1" type="ORF">FMOSSE_LOCUS14503</name>
</gene>